<evidence type="ECO:0000313" key="3">
    <source>
        <dbReference type="Proteomes" id="UP001202248"/>
    </source>
</evidence>
<organism evidence="2 3">
    <name type="scientific">Niabella ginsengisoli</name>
    <dbReference type="NCBI Taxonomy" id="522298"/>
    <lineage>
        <taxon>Bacteria</taxon>
        <taxon>Pseudomonadati</taxon>
        <taxon>Bacteroidota</taxon>
        <taxon>Chitinophagia</taxon>
        <taxon>Chitinophagales</taxon>
        <taxon>Chitinophagaceae</taxon>
        <taxon>Niabella</taxon>
    </lineage>
</organism>
<proteinExistence type="predicted"/>
<reference evidence="2 3" key="1">
    <citation type="submission" date="2022-02" db="EMBL/GenBank/DDBJ databases">
        <authorList>
            <person name="Min J."/>
        </authorList>
    </citation>
    <scope>NUCLEOTIDE SEQUENCE [LARGE SCALE GENOMIC DNA]</scope>
    <source>
        <strain evidence="2 3">GR10-1</strain>
    </source>
</reference>
<comment type="caution">
    <text evidence="2">The sequence shown here is derived from an EMBL/GenBank/DDBJ whole genome shotgun (WGS) entry which is preliminary data.</text>
</comment>
<evidence type="ECO:0000313" key="2">
    <source>
        <dbReference type="EMBL" id="MCH5599704.1"/>
    </source>
</evidence>
<feature type="domain" description="DUF5672" evidence="1">
    <location>
        <begin position="58"/>
        <end position="195"/>
    </location>
</feature>
<dbReference type="Proteomes" id="UP001202248">
    <property type="component" value="Unassembled WGS sequence"/>
</dbReference>
<sequence length="205" mass="24619">MEFSAIIVIPIYKPLINANEQESLKQCFKVLGKHPIVFIKPETLDISSYLPFIGDNKFKIESFDSGFFADIRGYNRLMLSQEFYGRFLNYKYMLIYQLDAFVFRDDLLYWCEQGYDYIGAPWVNPYKFKKQVKAYFHHRWNVKQKNTISPTWLQFHNRVGNGGFSLRNVKKFFEICGSHKEMIDFYNQHNDNHFFLMKTFFGRLK</sequence>
<dbReference type="Pfam" id="PF18922">
    <property type="entry name" value="DUF5672"/>
    <property type="match status" value="1"/>
</dbReference>
<accession>A0ABS9SNH6</accession>
<protein>
    <recommendedName>
        <fullName evidence="1">DUF5672 domain-containing protein</fullName>
    </recommendedName>
</protein>
<gene>
    <name evidence="2" type="ORF">MKP09_18195</name>
</gene>
<dbReference type="RefSeq" id="WP_240831737.1">
    <property type="nucleotide sequence ID" value="NZ_JAKWBL010000004.1"/>
</dbReference>
<dbReference type="InterPro" id="IPR043729">
    <property type="entry name" value="DUF5672"/>
</dbReference>
<name>A0ABS9SNH6_9BACT</name>
<dbReference type="EMBL" id="JAKWBL010000004">
    <property type="protein sequence ID" value="MCH5599704.1"/>
    <property type="molecule type" value="Genomic_DNA"/>
</dbReference>
<evidence type="ECO:0000259" key="1">
    <source>
        <dbReference type="Pfam" id="PF18922"/>
    </source>
</evidence>
<keyword evidence="3" id="KW-1185">Reference proteome</keyword>